<feature type="transmembrane region" description="Helical" evidence="6">
    <location>
        <begin position="356"/>
        <end position="375"/>
    </location>
</feature>
<feature type="transmembrane region" description="Helical" evidence="6">
    <location>
        <begin position="42"/>
        <end position="60"/>
    </location>
</feature>
<evidence type="ECO:0000256" key="2">
    <source>
        <dbReference type="ARBA" id="ARBA00022692"/>
    </source>
</evidence>
<comment type="caution">
    <text evidence="8">The sequence shown here is derived from an EMBL/GenBank/DDBJ whole genome shotgun (WGS) entry which is preliminary data.</text>
</comment>
<feature type="region of interest" description="Disordered" evidence="5">
    <location>
        <begin position="1"/>
        <end position="34"/>
    </location>
</feature>
<evidence type="ECO:0000313" key="8">
    <source>
        <dbReference type="EMBL" id="NYD42934.1"/>
    </source>
</evidence>
<proteinExistence type="predicted"/>
<reference evidence="8 9" key="1">
    <citation type="submission" date="2020-07" db="EMBL/GenBank/DDBJ databases">
        <title>Sequencing the genomes of 1000 actinobacteria strains.</title>
        <authorList>
            <person name="Klenk H.-P."/>
        </authorList>
    </citation>
    <scope>NUCLEOTIDE SEQUENCE [LARGE SCALE GENOMIC DNA]</scope>
    <source>
        <strain evidence="8 9">DSM 21350</strain>
    </source>
</reference>
<dbReference type="GO" id="GO:0016020">
    <property type="term" value="C:membrane"/>
    <property type="evidence" value="ECO:0007669"/>
    <property type="project" value="UniProtKB-SubCell"/>
</dbReference>
<keyword evidence="9" id="KW-1185">Reference proteome</keyword>
<evidence type="ECO:0000256" key="6">
    <source>
        <dbReference type="SAM" id="Phobius"/>
    </source>
</evidence>
<comment type="subcellular location">
    <subcellularLocation>
        <location evidence="1">Membrane</location>
        <topology evidence="1">Multi-pass membrane protein</topology>
    </subcellularLocation>
</comment>
<feature type="transmembrane region" description="Helical" evidence="6">
    <location>
        <begin position="150"/>
        <end position="173"/>
    </location>
</feature>
<feature type="transmembrane region" description="Helical" evidence="6">
    <location>
        <begin position="72"/>
        <end position="88"/>
    </location>
</feature>
<sequence>MSVSTTAAPGAPVADRPQGAAQDAPQGATQGRSPWAGARARSVSWLPDAAVVATVAWWATYLTWGTGGREPHVLSIGCLLLVAAIVTVRPWRVLPPLATVPAHAVGLAALAVVLTAPTGWAGGDDAASYAFAAELGLVLLAWARTPGRRLLLLTGVLGAAGAQFALGWLPWWGRQDPMKLFEGTFYWHNQAGIFLAAGAVLGLGAIAAGRPVALLGWTVTPLCVAGTVFTTSRGSQMALALAVVLLLVLLRRRHLHVLGGLALAWGVTVALSGPPFFTERIAPTAATQARAASLVGNGVQRIEDWRRAFRIFEHWPFSGAGFNSFASATDVATTRHDRVGTAFAHNGYLQAAADGGLVLIVPLVVLLALVLLAALRGLPGAVRSRDAVRLGALCTLVALLLHSGMDFDWGYPALLAMLAPVAVLALPPAVAPATPSTSAARRAPSWVGPWVGPALAVLGIGLLVLGAVAGWGGGLDLNAPV</sequence>
<accession>A0A7Y9E810</accession>
<dbReference type="InterPro" id="IPR051533">
    <property type="entry name" value="WaaL-like"/>
</dbReference>
<feature type="compositionally biased region" description="Low complexity" evidence="5">
    <location>
        <begin position="14"/>
        <end position="28"/>
    </location>
</feature>
<evidence type="ECO:0000313" key="9">
    <source>
        <dbReference type="Proteomes" id="UP000535511"/>
    </source>
</evidence>
<gene>
    <name evidence="8" type="ORF">BJZ21_003017</name>
</gene>
<evidence type="ECO:0000256" key="3">
    <source>
        <dbReference type="ARBA" id="ARBA00022989"/>
    </source>
</evidence>
<dbReference type="AlphaFoldDB" id="A0A7Y9E810"/>
<feature type="domain" description="O-antigen ligase-related" evidence="7">
    <location>
        <begin position="222"/>
        <end position="361"/>
    </location>
</feature>
<keyword evidence="2 6" id="KW-0812">Transmembrane</keyword>
<keyword evidence="4 6" id="KW-0472">Membrane</keyword>
<feature type="transmembrane region" description="Helical" evidence="6">
    <location>
        <begin position="212"/>
        <end position="229"/>
    </location>
</feature>
<feature type="transmembrane region" description="Helical" evidence="6">
    <location>
        <begin position="387"/>
        <end position="405"/>
    </location>
</feature>
<dbReference type="Pfam" id="PF04932">
    <property type="entry name" value="Wzy_C"/>
    <property type="match status" value="1"/>
</dbReference>
<feature type="transmembrane region" description="Helical" evidence="6">
    <location>
        <begin position="411"/>
        <end position="430"/>
    </location>
</feature>
<evidence type="ECO:0000256" key="4">
    <source>
        <dbReference type="ARBA" id="ARBA00023136"/>
    </source>
</evidence>
<dbReference type="PANTHER" id="PTHR37422:SF13">
    <property type="entry name" value="LIPOPOLYSACCHARIDE BIOSYNTHESIS PROTEIN PA4999-RELATED"/>
    <property type="match status" value="1"/>
</dbReference>
<name>A0A7Y9E810_9ACTN</name>
<feature type="transmembrane region" description="Helical" evidence="6">
    <location>
        <begin position="257"/>
        <end position="277"/>
    </location>
</feature>
<feature type="transmembrane region" description="Helical" evidence="6">
    <location>
        <begin position="126"/>
        <end position="143"/>
    </location>
</feature>
<feature type="transmembrane region" description="Helical" evidence="6">
    <location>
        <begin position="235"/>
        <end position="250"/>
    </location>
</feature>
<protein>
    <submittedName>
        <fullName evidence="8">MYXO-CTERM domain-containing protein</fullName>
    </submittedName>
</protein>
<evidence type="ECO:0000259" key="7">
    <source>
        <dbReference type="Pfam" id="PF04932"/>
    </source>
</evidence>
<feature type="transmembrane region" description="Helical" evidence="6">
    <location>
        <begin position="100"/>
        <end position="120"/>
    </location>
</feature>
<organism evidence="8 9">
    <name type="scientific">Nocardioides panaciterrulae</name>
    <dbReference type="NCBI Taxonomy" id="661492"/>
    <lineage>
        <taxon>Bacteria</taxon>
        <taxon>Bacillati</taxon>
        <taxon>Actinomycetota</taxon>
        <taxon>Actinomycetes</taxon>
        <taxon>Propionibacteriales</taxon>
        <taxon>Nocardioidaceae</taxon>
        <taxon>Nocardioides</taxon>
    </lineage>
</organism>
<feature type="transmembrane region" description="Helical" evidence="6">
    <location>
        <begin position="450"/>
        <end position="471"/>
    </location>
</feature>
<keyword evidence="3 6" id="KW-1133">Transmembrane helix</keyword>
<dbReference type="PANTHER" id="PTHR37422">
    <property type="entry name" value="TEICHURONIC ACID BIOSYNTHESIS PROTEIN TUAE"/>
    <property type="match status" value="1"/>
</dbReference>
<dbReference type="EMBL" id="JACCBG010000001">
    <property type="protein sequence ID" value="NYD42934.1"/>
    <property type="molecule type" value="Genomic_DNA"/>
</dbReference>
<dbReference type="RefSeq" id="WP_179664510.1">
    <property type="nucleotide sequence ID" value="NZ_JACCBG010000001.1"/>
</dbReference>
<feature type="transmembrane region" description="Helical" evidence="6">
    <location>
        <begin position="185"/>
        <end position="205"/>
    </location>
</feature>
<dbReference type="InterPro" id="IPR007016">
    <property type="entry name" value="O-antigen_ligase-rel_domated"/>
</dbReference>
<evidence type="ECO:0000256" key="5">
    <source>
        <dbReference type="SAM" id="MobiDB-lite"/>
    </source>
</evidence>
<evidence type="ECO:0000256" key="1">
    <source>
        <dbReference type="ARBA" id="ARBA00004141"/>
    </source>
</evidence>
<dbReference type="Proteomes" id="UP000535511">
    <property type="component" value="Unassembled WGS sequence"/>
</dbReference>